<dbReference type="OrthoDB" id="2086942at2"/>
<keyword evidence="2" id="KW-1185">Reference proteome</keyword>
<sequence>MTELLLNYVEQLGRNTGFWRNNGRRIGSSNIRNLAAMATNADCYKEFRLFIEYKKGKGNGWDERFEGNKLFGDVILGYMDEIYEKCKKDDKEALKHIGKFFGYLYWKLKALER</sequence>
<dbReference type="RefSeq" id="WP_025748580.1">
    <property type="nucleotide sequence ID" value="NZ_FOXR01000003.1"/>
</dbReference>
<accession>A0A1I5T1I5</accession>
<organism evidence="1 2">
    <name type="scientific">Caldicoprobacter faecalis</name>
    <dbReference type="NCBI Taxonomy" id="937334"/>
    <lineage>
        <taxon>Bacteria</taxon>
        <taxon>Bacillati</taxon>
        <taxon>Bacillota</taxon>
        <taxon>Clostridia</taxon>
        <taxon>Caldicoprobacterales</taxon>
        <taxon>Caldicoprobacteraceae</taxon>
        <taxon>Caldicoprobacter</taxon>
    </lineage>
</organism>
<evidence type="ECO:0008006" key="3">
    <source>
        <dbReference type="Google" id="ProtNLM"/>
    </source>
</evidence>
<dbReference type="STRING" id="937334.SAMN05444406_103141"/>
<reference evidence="1 2" key="1">
    <citation type="submission" date="2016-10" db="EMBL/GenBank/DDBJ databases">
        <authorList>
            <person name="de Groot N.N."/>
        </authorList>
    </citation>
    <scope>NUCLEOTIDE SEQUENCE [LARGE SCALE GENOMIC DNA]</scope>
    <source>
        <strain evidence="1 2">DSM 20678</strain>
    </source>
</reference>
<name>A0A1I5T1I5_9FIRM</name>
<gene>
    <name evidence="1" type="ORF">SAMN05444406_103141</name>
</gene>
<dbReference type="Proteomes" id="UP000198577">
    <property type="component" value="Unassembled WGS sequence"/>
</dbReference>
<dbReference type="EMBL" id="FOXR01000003">
    <property type="protein sequence ID" value="SFP76905.1"/>
    <property type="molecule type" value="Genomic_DNA"/>
</dbReference>
<protein>
    <recommendedName>
        <fullName evidence="3">CRISPR type III-B/RAMP module-associated protein Cmr5</fullName>
    </recommendedName>
</protein>
<dbReference type="AlphaFoldDB" id="A0A1I5T1I5"/>
<proteinExistence type="predicted"/>
<evidence type="ECO:0000313" key="2">
    <source>
        <dbReference type="Proteomes" id="UP000198577"/>
    </source>
</evidence>
<evidence type="ECO:0000313" key="1">
    <source>
        <dbReference type="EMBL" id="SFP76905.1"/>
    </source>
</evidence>